<comment type="catalytic activity">
    <reaction evidence="4">
        <text>D-erythrose 4-phosphate + phosphoenolpyruvate + H2O = 7-phospho-2-dehydro-3-deoxy-D-arabino-heptonate + phosphate</text>
        <dbReference type="Rhea" id="RHEA:14717"/>
        <dbReference type="ChEBI" id="CHEBI:15377"/>
        <dbReference type="ChEBI" id="CHEBI:16897"/>
        <dbReference type="ChEBI" id="CHEBI:43474"/>
        <dbReference type="ChEBI" id="CHEBI:58394"/>
        <dbReference type="ChEBI" id="CHEBI:58702"/>
        <dbReference type="EC" id="2.5.1.54"/>
    </reaction>
</comment>
<evidence type="ECO:0000313" key="7">
    <source>
        <dbReference type="Proteomes" id="UP000270261"/>
    </source>
</evidence>
<feature type="binding site" evidence="3">
    <location>
        <position position="390"/>
    </location>
    <ligand>
        <name>phosphoenolpyruvate</name>
        <dbReference type="ChEBI" id="CHEBI:58702"/>
    </ligand>
</feature>
<dbReference type="PANTHER" id="PTHR21337">
    <property type="entry name" value="PHOSPHO-2-DEHYDRO-3-DEOXYHEPTONATE ALDOLASE 1, 2"/>
    <property type="match status" value="1"/>
</dbReference>
<evidence type="ECO:0000313" key="6">
    <source>
        <dbReference type="EMBL" id="RRN45060.1"/>
    </source>
</evidence>
<dbReference type="GO" id="GO:0003849">
    <property type="term" value="F:3-deoxy-7-phosphoheptulonate synthase activity"/>
    <property type="evidence" value="ECO:0007669"/>
    <property type="project" value="UniProtKB-EC"/>
</dbReference>
<evidence type="ECO:0000256" key="1">
    <source>
        <dbReference type="ARBA" id="ARBA00008911"/>
    </source>
</evidence>
<feature type="region of interest" description="Disordered" evidence="5">
    <location>
        <begin position="1"/>
        <end position="38"/>
    </location>
</feature>
<evidence type="ECO:0000256" key="3">
    <source>
        <dbReference type="PIRSR" id="PIRSR602480-1"/>
    </source>
</evidence>
<feature type="binding site" evidence="3">
    <location>
        <position position="359"/>
    </location>
    <ligand>
        <name>phosphoenolpyruvate</name>
        <dbReference type="ChEBI" id="CHEBI:58702"/>
    </ligand>
</feature>
<keyword evidence="2 4" id="KW-0808">Transferase</keyword>
<organism evidence="6 7">
    <name type="scientific">Lautropia dentalis</name>
    <dbReference type="NCBI Taxonomy" id="2490857"/>
    <lineage>
        <taxon>Bacteria</taxon>
        <taxon>Pseudomonadati</taxon>
        <taxon>Pseudomonadota</taxon>
        <taxon>Betaproteobacteria</taxon>
        <taxon>Burkholderiales</taxon>
        <taxon>Burkholderiaceae</taxon>
        <taxon>Lautropia</taxon>
    </lineage>
</organism>
<keyword evidence="3" id="KW-0104">Cadmium</keyword>
<accession>A0A3R8MY39</accession>
<dbReference type="AlphaFoldDB" id="A0A3R8MY39"/>
<keyword evidence="3" id="KW-0170">Cobalt</keyword>
<dbReference type="GO" id="GO:0009073">
    <property type="term" value="P:aromatic amino acid family biosynthetic process"/>
    <property type="evidence" value="ECO:0007669"/>
    <property type="project" value="InterPro"/>
</dbReference>
<reference evidence="6 7" key="1">
    <citation type="submission" date="2018-11" db="EMBL/GenBank/DDBJ databases">
        <title>Genome sequencing of Lautropia sp. KCOM 2505 (= ChDC F240).</title>
        <authorList>
            <person name="Kook J.-K."/>
            <person name="Park S.-N."/>
            <person name="Lim Y.K."/>
        </authorList>
    </citation>
    <scope>NUCLEOTIDE SEQUENCE [LARGE SCALE GENOMIC DNA]</scope>
    <source>
        <strain evidence="6 7">KCOM 2505</strain>
    </source>
</reference>
<comment type="cofactor">
    <cofactor evidence="3">
        <name>Mn(2+)</name>
        <dbReference type="ChEBI" id="CHEBI:29035"/>
    </cofactor>
    <cofactor evidence="3">
        <name>Co(2+)</name>
        <dbReference type="ChEBI" id="CHEBI:48828"/>
    </cofactor>
    <cofactor evidence="3">
        <name>Cd(2+)</name>
        <dbReference type="ChEBI" id="CHEBI:48775"/>
    </cofactor>
    <text evidence="3">Binds 1 divalent cation per subunit. The enzyme is active with manganese, cobalt or cadmium ions.</text>
</comment>
<evidence type="ECO:0000256" key="4">
    <source>
        <dbReference type="RuleBase" id="RU363071"/>
    </source>
</evidence>
<dbReference type="PANTHER" id="PTHR21337:SF0">
    <property type="entry name" value="PHOSPHO-2-DEHYDRO-3-DEOXYHEPTONATE ALDOLASE"/>
    <property type="match status" value="1"/>
</dbReference>
<feature type="compositionally biased region" description="Low complexity" evidence="5">
    <location>
        <begin position="1"/>
        <end position="20"/>
    </location>
</feature>
<name>A0A3R8MY39_9BURK</name>
<sequence>MTTPASAGASSSSASRTTAADWSPSSWRTRPGRQMPSYPDEQALADVERQLQAFPPLIFAGEVQRLRAQLAEVAAGRAFLLQGGDCAESFDTLDGMAARETFRVMLQMAVVLTYAAARKVVKVGRMAGQYAKPRSADTEVRHGVTLPSYRGDIVNGLDFTAEARIPDPARMLRAYSASASTLNLIRALAGGGFADLHQLHAWTADFVQASPQGQRYQELADRIGEALAFMQACGFSEGEASPLHAVDFYTSHEALLLAYEEALTRQEILTRPEAQTRRQAAALQAAAGGGGAGVAVGGAAGGTLEAGGVAPGAGGAVDRQAAAWYGASAHMLWLGERTRQLDGAHIEYLRGIANPIGVKVGPTATPEDVLGLMDALDPKQEPGRLVLITRMGAGNLPKHLPALVRAVKASGRPVIWSCDPMHGNTVTSSNGLKTRDFGNVVQEVREFFGVHEAEGTIAGGLHVELTGQDVTECRGGGQNLTDENLQANYTSACDPRLNGSQSLELAFLVADLLKAQRG</sequence>
<feature type="binding site" evidence="3">
    <location>
        <position position="422"/>
    </location>
    <ligand>
        <name>Mn(2+)</name>
        <dbReference type="ChEBI" id="CHEBI:29035"/>
    </ligand>
</feature>
<dbReference type="RefSeq" id="WP_125094491.1">
    <property type="nucleotide sequence ID" value="NZ_RRUE01000001.1"/>
</dbReference>
<dbReference type="SUPFAM" id="SSF51569">
    <property type="entry name" value="Aldolase"/>
    <property type="match status" value="2"/>
</dbReference>
<dbReference type="Gene3D" id="3.20.20.70">
    <property type="entry name" value="Aldolase class I"/>
    <property type="match status" value="1"/>
</dbReference>
<dbReference type="EMBL" id="RRUE01000001">
    <property type="protein sequence ID" value="RRN45060.1"/>
    <property type="molecule type" value="Genomic_DNA"/>
</dbReference>
<evidence type="ECO:0000256" key="5">
    <source>
        <dbReference type="SAM" id="MobiDB-lite"/>
    </source>
</evidence>
<comment type="caution">
    <text evidence="6">The sequence shown here is derived from an EMBL/GenBank/DDBJ whole genome shotgun (WGS) entry which is preliminary data.</text>
</comment>
<comment type="similarity">
    <text evidence="1 4">Belongs to the class-II DAHP synthase family.</text>
</comment>
<dbReference type="EC" id="2.5.1.54" evidence="4"/>
<feature type="binding site" evidence="3">
    <location>
        <position position="494"/>
    </location>
    <ligand>
        <name>Mn(2+)</name>
        <dbReference type="ChEBI" id="CHEBI:29035"/>
    </ligand>
</feature>
<feature type="binding site" evidence="3">
    <location>
        <begin position="336"/>
        <end position="337"/>
    </location>
    <ligand>
        <name>phosphoenolpyruvate</name>
        <dbReference type="ChEBI" id="CHEBI:58702"/>
    </ligand>
</feature>
<feature type="binding site" evidence="3">
    <location>
        <position position="125"/>
    </location>
    <ligand>
        <name>phosphoenolpyruvate</name>
        <dbReference type="ChEBI" id="CHEBI:58702"/>
    </ligand>
</feature>
<feature type="binding site" evidence="3">
    <location>
        <position position="464"/>
    </location>
    <ligand>
        <name>Mn(2+)</name>
        <dbReference type="ChEBI" id="CHEBI:29035"/>
    </ligand>
</feature>
<keyword evidence="3" id="KW-0464">Manganese</keyword>
<feature type="binding site" evidence="3">
    <location>
        <position position="86"/>
    </location>
    <ligand>
        <name>Mn(2+)</name>
        <dbReference type="ChEBI" id="CHEBI:29035"/>
    </ligand>
</feature>
<dbReference type="InterPro" id="IPR002480">
    <property type="entry name" value="DAHP_synth_2"/>
</dbReference>
<gene>
    <name evidence="6" type="ORF">EHV23_02040</name>
</gene>
<dbReference type="Proteomes" id="UP000270261">
    <property type="component" value="Unassembled WGS sequence"/>
</dbReference>
<dbReference type="InterPro" id="IPR013785">
    <property type="entry name" value="Aldolase_TIM"/>
</dbReference>
<keyword evidence="7" id="KW-1185">Reference proteome</keyword>
<evidence type="ECO:0000256" key="2">
    <source>
        <dbReference type="ARBA" id="ARBA00022679"/>
    </source>
</evidence>
<protein>
    <recommendedName>
        <fullName evidence="4">Phospho-2-dehydro-3-deoxyheptonate aldolase</fullName>
        <ecNumber evidence="4">2.5.1.54</ecNumber>
    </recommendedName>
</protein>
<proteinExistence type="inferred from homology"/>
<dbReference type="Pfam" id="PF01474">
    <property type="entry name" value="DAHP_synth_2"/>
    <property type="match status" value="1"/>
</dbReference>
<dbReference type="OrthoDB" id="9766852at2"/>